<evidence type="ECO:0000256" key="9">
    <source>
        <dbReference type="ARBA" id="ARBA00023163"/>
    </source>
</evidence>
<organism evidence="15">
    <name type="scientific">Anopheles sinensis</name>
    <name type="common">Mosquito</name>
    <dbReference type="NCBI Taxonomy" id="74873"/>
    <lineage>
        <taxon>Eukaryota</taxon>
        <taxon>Metazoa</taxon>
        <taxon>Ecdysozoa</taxon>
        <taxon>Arthropoda</taxon>
        <taxon>Hexapoda</taxon>
        <taxon>Insecta</taxon>
        <taxon>Pterygota</taxon>
        <taxon>Neoptera</taxon>
        <taxon>Endopterygota</taxon>
        <taxon>Diptera</taxon>
        <taxon>Nematocera</taxon>
        <taxon>Culicoidea</taxon>
        <taxon>Culicidae</taxon>
        <taxon>Anophelinae</taxon>
        <taxon>Anopheles</taxon>
    </lineage>
</organism>
<dbReference type="InterPro" id="IPR050331">
    <property type="entry name" value="Zinc_finger"/>
</dbReference>
<feature type="domain" description="C2H2-type" evidence="13">
    <location>
        <begin position="412"/>
        <end position="439"/>
    </location>
</feature>
<dbReference type="EMBL" id="KE525419">
    <property type="protein sequence ID" value="KFB53381.1"/>
    <property type="molecule type" value="Genomic_DNA"/>
</dbReference>
<dbReference type="FunFam" id="3.30.160.60:FF:000733">
    <property type="entry name" value="Zinc finger protein 236 variant"/>
    <property type="match status" value="1"/>
</dbReference>
<dbReference type="FunFam" id="3.30.160.60:FF:001506">
    <property type="entry name" value="Zinc finger protein"/>
    <property type="match status" value="1"/>
</dbReference>
<dbReference type="VEuPathDB" id="VectorBase:ASIS007492"/>
<dbReference type="PROSITE" id="PS00028">
    <property type="entry name" value="ZINC_FINGER_C2H2_1"/>
    <property type="match status" value="5"/>
</dbReference>
<evidence type="ECO:0000313" key="15">
    <source>
        <dbReference type="EMBL" id="KFB53381.1"/>
    </source>
</evidence>
<accession>A0A084WT37</accession>
<feature type="binding site" evidence="12">
    <location>
        <position position="20"/>
    </location>
    <ligand>
        <name>Zn(2+)</name>
        <dbReference type="ChEBI" id="CHEBI:29105"/>
    </ligand>
</feature>
<dbReference type="GO" id="GO:0010468">
    <property type="term" value="P:regulation of gene expression"/>
    <property type="evidence" value="ECO:0007669"/>
    <property type="project" value="TreeGrafter"/>
</dbReference>
<dbReference type="GO" id="GO:0003677">
    <property type="term" value="F:DNA binding"/>
    <property type="evidence" value="ECO:0007669"/>
    <property type="project" value="UniProtKB-KW"/>
</dbReference>
<keyword evidence="6 12" id="KW-0862">Zinc</keyword>
<dbReference type="SUPFAM" id="SSF57667">
    <property type="entry name" value="beta-beta-alpha zinc fingers"/>
    <property type="match status" value="3"/>
</dbReference>
<dbReference type="AlphaFoldDB" id="A0A084WT37"/>
<dbReference type="SUPFAM" id="SSF57716">
    <property type="entry name" value="Glucocorticoid receptor-like (DNA-binding domain)"/>
    <property type="match status" value="1"/>
</dbReference>
<keyword evidence="4" id="KW-0677">Repeat</keyword>
<feature type="domain" description="ZAD" evidence="14">
    <location>
        <begin position="18"/>
        <end position="93"/>
    </location>
</feature>
<evidence type="ECO:0000256" key="4">
    <source>
        <dbReference type="ARBA" id="ARBA00022737"/>
    </source>
</evidence>
<feature type="binding site" evidence="12">
    <location>
        <position position="23"/>
    </location>
    <ligand>
        <name>Zn(2+)</name>
        <dbReference type="ChEBI" id="CHEBI:29105"/>
    </ligand>
</feature>
<feature type="domain" description="C2H2-type" evidence="13">
    <location>
        <begin position="300"/>
        <end position="327"/>
    </location>
</feature>
<evidence type="ECO:0000256" key="6">
    <source>
        <dbReference type="ARBA" id="ARBA00022833"/>
    </source>
</evidence>
<keyword evidence="10" id="KW-0539">Nucleus</keyword>
<reference evidence="16" key="2">
    <citation type="submission" date="2020-05" db="UniProtKB">
        <authorList>
            <consortium name="EnsemblMetazoa"/>
        </authorList>
    </citation>
    <scope>IDENTIFICATION</scope>
</reference>
<feature type="binding site" evidence="12">
    <location>
        <position position="66"/>
    </location>
    <ligand>
        <name>Zn(2+)</name>
        <dbReference type="ChEBI" id="CHEBI:29105"/>
    </ligand>
</feature>
<dbReference type="OMA" id="SNYICDV"/>
<dbReference type="InterPro" id="IPR012934">
    <property type="entry name" value="Znf_AD"/>
</dbReference>
<dbReference type="Gene3D" id="3.30.160.60">
    <property type="entry name" value="Classic Zinc Finger"/>
    <property type="match status" value="5"/>
</dbReference>
<dbReference type="GO" id="GO:0005634">
    <property type="term" value="C:nucleus"/>
    <property type="evidence" value="ECO:0007669"/>
    <property type="project" value="UniProtKB-SubCell"/>
</dbReference>
<evidence type="ECO:0000256" key="10">
    <source>
        <dbReference type="ARBA" id="ARBA00023242"/>
    </source>
</evidence>
<evidence type="ECO:0000256" key="3">
    <source>
        <dbReference type="ARBA" id="ARBA00022723"/>
    </source>
</evidence>
<keyword evidence="17" id="KW-1185">Reference proteome</keyword>
<evidence type="ECO:0000256" key="5">
    <source>
        <dbReference type="ARBA" id="ARBA00022771"/>
    </source>
</evidence>
<comment type="subcellular location">
    <subcellularLocation>
        <location evidence="1">Nucleus</location>
    </subcellularLocation>
</comment>
<reference evidence="15 17" key="1">
    <citation type="journal article" date="2014" name="BMC Genomics">
        <title>Genome sequence of Anopheles sinensis provides insight into genetics basis of mosquito competence for malaria parasites.</title>
        <authorList>
            <person name="Zhou D."/>
            <person name="Zhang D."/>
            <person name="Ding G."/>
            <person name="Shi L."/>
            <person name="Hou Q."/>
            <person name="Ye Y."/>
            <person name="Xu Y."/>
            <person name="Zhou H."/>
            <person name="Xiong C."/>
            <person name="Li S."/>
            <person name="Yu J."/>
            <person name="Hong S."/>
            <person name="Yu X."/>
            <person name="Zou P."/>
            <person name="Chen C."/>
            <person name="Chang X."/>
            <person name="Wang W."/>
            <person name="Lv Y."/>
            <person name="Sun Y."/>
            <person name="Ma L."/>
            <person name="Shen B."/>
            <person name="Zhu C."/>
        </authorList>
    </citation>
    <scope>NUCLEOTIDE SEQUENCE [LARGE SCALE GENOMIC DNA]</scope>
</reference>
<gene>
    <name evidence="15" type="ORF">ZHAS_00021694</name>
</gene>
<dbReference type="SMART" id="SM00355">
    <property type="entry name" value="ZnF_C2H2"/>
    <property type="match status" value="5"/>
</dbReference>
<comment type="similarity">
    <text evidence="2">Belongs to the krueppel C2H2-type zinc-finger protein family.</text>
</comment>
<dbReference type="SMART" id="SM00868">
    <property type="entry name" value="zf-AD"/>
    <property type="match status" value="1"/>
</dbReference>
<evidence type="ECO:0000259" key="14">
    <source>
        <dbReference type="PROSITE" id="PS51915"/>
    </source>
</evidence>
<dbReference type="InterPro" id="IPR036236">
    <property type="entry name" value="Znf_C2H2_sf"/>
</dbReference>
<dbReference type="InterPro" id="IPR013087">
    <property type="entry name" value="Znf_C2H2_type"/>
</dbReference>
<dbReference type="PROSITE" id="PS50157">
    <property type="entry name" value="ZINC_FINGER_C2H2_2"/>
    <property type="match status" value="5"/>
</dbReference>
<keyword evidence="9" id="KW-0804">Transcription</keyword>
<dbReference type="FunFam" id="3.30.160.60:FF:000193">
    <property type="entry name" value="Zinc finger protein 300"/>
    <property type="match status" value="1"/>
</dbReference>
<keyword evidence="8" id="KW-0238">DNA-binding</keyword>
<dbReference type="EnsemblMetazoa" id="ASIC021694-RA">
    <property type="protein sequence ID" value="ASIC021694-PA"/>
    <property type="gene ID" value="ASIC021694"/>
</dbReference>
<evidence type="ECO:0000256" key="2">
    <source>
        <dbReference type="ARBA" id="ARBA00006991"/>
    </source>
</evidence>
<dbReference type="VEuPathDB" id="VectorBase:ASIC021694"/>
<sequence>MFSGDDSEIVQKYKWNNRTCRTCLQAGPSKDLFVCEPGMQISYAEKTMLCTNLSISKHDNLPNRICLQCIRELEVADRFRRRCYHANDILTHANLLDGTVDKLSEKEPVPVSVPDAEEEEMDSMEEIVIQLEPGVLYSFKPPSGLNVKVVPGRDDSRAGEVDHDPAISDSDTEAVAFNDLISCSSSVIGDIKIEPVENDKACMEESVIESGTNMLTPKISTRTAHNGQVSDSTLPEEVAEHLDMPTENTFRTLQTIRKTNVPNELRPTVETVITKVAADGSGTETVIRVKRNLSSGTREYMCNICSSTFKTWSALNTHIRRHRNDRPHKCEHCGKGFVVPFELQRHMRTHTGQKPYKCQYCDRQYSDFGSKKKHERTHTGERPYECTVCKKRFSYSHVLNDHIRIHTGEKNFKCPTCGKRFSRVQRLRNHERTHLTARALESIQNCTAEPTDTGTVLADGESVPSGWILVDETLPLEDATDFMSDFV</sequence>
<dbReference type="Pfam" id="PF07776">
    <property type="entry name" value="zf-AD"/>
    <property type="match status" value="1"/>
</dbReference>
<feature type="domain" description="C2H2-type" evidence="13">
    <location>
        <begin position="356"/>
        <end position="383"/>
    </location>
</feature>
<evidence type="ECO:0000256" key="8">
    <source>
        <dbReference type="ARBA" id="ARBA00023125"/>
    </source>
</evidence>
<dbReference type="Pfam" id="PF13912">
    <property type="entry name" value="zf-C2H2_6"/>
    <property type="match status" value="1"/>
</dbReference>
<dbReference type="PANTHER" id="PTHR16515">
    <property type="entry name" value="PR DOMAIN ZINC FINGER PROTEIN"/>
    <property type="match status" value="1"/>
</dbReference>
<feature type="domain" description="C2H2-type" evidence="13">
    <location>
        <begin position="328"/>
        <end position="355"/>
    </location>
</feature>
<evidence type="ECO:0000313" key="17">
    <source>
        <dbReference type="Proteomes" id="UP000030765"/>
    </source>
</evidence>
<protein>
    <submittedName>
        <fullName evidence="15">AGAP003364-PA-like protein</fullName>
    </submittedName>
</protein>
<feature type="domain" description="C2H2-type" evidence="13">
    <location>
        <begin position="384"/>
        <end position="411"/>
    </location>
</feature>
<feature type="binding site" evidence="12">
    <location>
        <position position="69"/>
    </location>
    <ligand>
        <name>Zn(2+)</name>
        <dbReference type="ChEBI" id="CHEBI:29105"/>
    </ligand>
</feature>
<keyword evidence="3 12" id="KW-0479">Metal-binding</keyword>
<keyword evidence="7" id="KW-0805">Transcription regulation</keyword>
<evidence type="ECO:0000259" key="13">
    <source>
        <dbReference type="PROSITE" id="PS50157"/>
    </source>
</evidence>
<evidence type="ECO:0000256" key="1">
    <source>
        <dbReference type="ARBA" id="ARBA00004123"/>
    </source>
</evidence>
<dbReference type="Proteomes" id="UP000030765">
    <property type="component" value="Unassembled WGS sequence"/>
</dbReference>
<dbReference type="GO" id="GO:0008270">
    <property type="term" value="F:zinc ion binding"/>
    <property type="evidence" value="ECO:0007669"/>
    <property type="project" value="UniProtKB-UniRule"/>
</dbReference>
<evidence type="ECO:0000256" key="11">
    <source>
        <dbReference type="PROSITE-ProRule" id="PRU00042"/>
    </source>
</evidence>
<dbReference type="OrthoDB" id="6077919at2759"/>
<proteinExistence type="inferred from homology"/>
<evidence type="ECO:0000313" key="16">
    <source>
        <dbReference type="EnsemblMetazoa" id="ASIC021694-PA"/>
    </source>
</evidence>
<name>A0A084WT37_ANOSI</name>
<evidence type="ECO:0000256" key="7">
    <source>
        <dbReference type="ARBA" id="ARBA00023015"/>
    </source>
</evidence>
<dbReference type="STRING" id="74873.A0A084WT37"/>
<dbReference type="EMBL" id="ATLV01026819">
    <property type="status" value="NOT_ANNOTATED_CDS"/>
    <property type="molecule type" value="Genomic_DNA"/>
</dbReference>
<dbReference type="PROSITE" id="PS51915">
    <property type="entry name" value="ZAD"/>
    <property type="match status" value="1"/>
</dbReference>
<dbReference type="PANTHER" id="PTHR16515:SF49">
    <property type="entry name" value="GASTRULA ZINC FINGER PROTEIN XLCGF49.1-LIKE-RELATED"/>
    <property type="match status" value="1"/>
</dbReference>
<dbReference type="FunFam" id="3.30.160.60:FF:000624">
    <property type="entry name" value="zinc finger protein 697"/>
    <property type="match status" value="1"/>
</dbReference>
<evidence type="ECO:0000256" key="12">
    <source>
        <dbReference type="PROSITE-ProRule" id="PRU01263"/>
    </source>
</evidence>
<dbReference type="Pfam" id="PF00096">
    <property type="entry name" value="zf-C2H2"/>
    <property type="match status" value="3"/>
</dbReference>
<keyword evidence="5 11" id="KW-0863">Zinc-finger</keyword>
<dbReference type="Gene3D" id="3.40.1800.20">
    <property type="match status" value="1"/>
</dbReference>